<dbReference type="EMBL" id="MU004294">
    <property type="protein sequence ID" value="KAF2661297.1"/>
    <property type="molecule type" value="Genomic_DNA"/>
</dbReference>
<keyword evidence="3" id="KW-1185">Reference proteome</keyword>
<name>A0A6A6TQ35_9PLEO</name>
<feature type="transmembrane region" description="Helical" evidence="1">
    <location>
        <begin position="66"/>
        <end position="87"/>
    </location>
</feature>
<feature type="transmembrane region" description="Helical" evidence="1">
    <location>
        <begin position="107"/>
        <end position="129"/>
    </location>
</feature>
<keyword evidence="1" id="KW-0472">Membrane</keyword>
<keyword evidence="1" id="KW-0812">Transmembrane</keyword>
<reference evidence="2" key="1">
    <citation type="journal article" date="2020" name="Stud. Mycol.">
        <title>101 Dothideomycetes genomes: a test case for predicting lifestyles and emergence of pathogens.</title>
        <authorList>
            <person name="Haridas S."/>
            <person name="Albert R."/>
            <person name="Binder M."/>
            <person name="Bloem J."/>
            <person name="Labutti K."/>
            <person name="Salamov A."/>
            <person name="Andreopoulos B."/>
            <person name="Baker S."/>
            <person name="Barry K."/>
            <person name="Bills G."/>
            <person name="Bluhm B."/>
            <person name="Cannon C."/>
            <person name="Castanera R."/>
            <person name="Culley D."/>
            <person name="Daum C."/>
            <person name="Ezra D."/>
            <person name="Gonzalez J."/>
            <person name="Henrissat B."/>
            <person name="Kuo A."/>
            <person name="Liang C."/>
            <person name="Lipzen A."/>
            <person name="Lutzoni F."/>
            <person name="Magnuson J."/>
            <person name="Mondo S."/>
            <person name="Nolan M."/>
            <person name="Ohm R."/>
            <person name="Pangilinan J."/>
            <person name="Park H.-J."/>
            <person name="Ramirez L."/>
            <person name="Alfaro M."/>
            <person name="Sun H."/>
            <person name="Tritt A."/>
            <person name="Yoshinaga Y."/>
            <person name="Zwiers L.-H."/>
            <person name="Turgeon B."/>
            <person name="Goodwin S."/>
            <person name="Spatafora J."/>
            <person name="Crous P."/>
            <person name="Grigoriev I."/>
        </authorList>
    </citation>
    <scope>NUCLEOTIDE SEQUENCE</scope>
    <source>
        <strain evidence="2">CBS 122681</strain>
    </source>
</reference>
<proteinExistence type="predicted"/>
<accession>A0A6A6TQ35</accession>
<protein>
    <submittedName>
        <fullName evidence="2">Uncharacterized protein</fullName>
    </submittedName>
</protein>
<sequence>MRLLIKRRKNQLRFDTNVHSCHCDSIPPRTIRCLQLSFLSLSCLFSCFSIHLLDDFSDHRLSESDLIFLPTTYAALLSSHFTAIMGYQHGSQRTPLYQRQAPRGTKVMFSLVIFVFLRFCSCLSFTSLVDRV</sequence>
<evidence type="ECO:0000313" key="3">
    <source>
        <dbReference type="Proteomes" id="UP000799324"/>
    </source>
</evidence>
<evidence type="ECO:0000256" key="1">
    <source>
        <dbReference type="SAM" id="Phobius"/>
    </source>
</evidence>
<dbReference type="Proteomes" id="UP000799324">
    <property type="component" value="Unassembled WGS sequence"/>
</dbReference>
<organism evidence="2 3">
    <name type="scientific">Lophiostoma macrostomum CBS 122681</name>
    <dbReference type="NCBI Taxonomy" id="1314788"/>
    <lineage>
        <taxon>Eukaryota</taxon>
        <taxon>Fungi</taxon>
        <taxon>Dikarya</taxon>
        <taxon>Ascomycota</taxon>
        <taxon>Pezizomycotina</taxon>
        <taxon>Dothideomycetes</taxon>
        <taxon>Pleosporomycetidae</taxon>
        <taxon>Pleosporales</taxon>
        <taxon>Lophiostomataceae</taxon>
        <taxon>Lophiostoma</taxon>
    </lineage>
</organism>
<evidence type="ECO:0000313" key="2">
    <source>
        <dbReference type="EMBL" id="KAF2661297.1"/>
    </source>
</evidence>
<feature type="transmembrane region" description="Helical" evidence="1">
    <location>
        <begin position="36"/>
        <end position="54"/>
    </location>
</feature>
<gene>
    <name evidence="2" type="ORF">K491DRAFT_448370</name>
</gene>
<keyword evidence="1" id="KW-1133">Transmembrane helix</keyword>
<dbReference type="AlphaFoldDB" id="A0A6A6TQ35"/>